<proteinExistence type="predicted"/>
<feature type="compositionally biased region" description="Polar residues" evidence="1">
    <location>
        <begin position="14"/>
        <end position="29"/>
    </location>
</feature>
<feature type="transmembrane region" description="Helical" evidence="2">
    <location>
        <begin position="81"/>
        <end position="99"/>
    </location>
</feature>
<accession>A0A8H7Y647</accession>
<evidence type="ECO:0000256" key="1">
    <source>
        <dbReference type="SAM" id="MobiDB-lite"/>
    </source>
</evidence>
<keyword evidence="2" id="KW-1133">Transmembrane helix</keyword>
<comment type="caution">
    <text evidence="3">The sequence shown here is derived from an EMBL/GenBank/DDBJ whole genome shotgun (WGS) entry which is preliminary data.</text>
</comment>
<reference evidence="3" key="1">
    <citation type="submission" date="2021-02" db="EMBL/GenBank/DDBJ databases">
        <title>Psilocybe cubensis genome.</title>
        <authorList>
            <person name="Mckernan K.J."/>
            <person name="Crawford S."/>
            <person name="Trippe A."/>
            <person name="Kane L.T."/>
            <person name="Mclaughlin S."/>
        </authorList>
    </citation>
    <scope>NUCLEOTIDE SEQUENCE [LARGE SCALE GENOMIC DNA]</scope>
    <source>
        <strain evidence="3">MGC-MH-2018</strain>
    </source>
</reference>
<protein>
    <submittedName>
        <fullName evidence="3">Uncharacterized protein</fullName>
    </submittedName>
</protein>
<feature type="region of interest" description="Disordered" evidence="1">
    <location>
        <begin position="1"/>
        <end position="55"/>
    </location>
</feature>
<evidence type="ECO:0000256" key="2">
    <source>
        <dbReference type="SAM" id="Phobius"/>
    </source>
</evidence>
<organism evidence="3">
    <name type="scientific">Psilocybe cubensis</name>
    <name type="common">Psychedelic mushroom</name>
    <name type="synonym">Stropharia cubensis</name>
    <dbReference type="NCBI Taxonomy" id="181762"/>
    <lineage>
        <taxon>Eukaryota</taxon>
        <taxon>Fungi</taxon>
        <taxon>Dikarya</taxon>
        <taxon>Basidiomycota</taxon>
        <taxon>Agaricomycotina</taxon>
        <taxon>Agaricomycetes</taxon>
        <taxon>Agaricomycetidae</taxon>
        <taxon>Agaricales</taxon>
        <taxon>Agaricineae</taxon>
        <taxon>Strophariaceae</taxon>
        <taxon>Psilocybe</taxon>
    </lineage>
</organism>
<dbReference type="AlphaFoldDB" id="A0A8H7Y647"/>
<name>A0A8H7Y647_PSICU</name>
<keyword evidence="2" id="KW-0812">Transmembrane</keyword>
<dbReference type="EMBL" id="JAFIQS010000002">
    <property type="protein sequence ID" value="KAG5173157.1"/>
    <property type="molecule type" value="Genomic_DNA"/>
</dbReference>
<sequence>MIYHGNETPKNHNKSPIPSQNNQAGASSQHPPPPPPSYENYRDYPQPQHQPYLHPRPHVVSVDSALLYPQNEYRQSPGRRFLRAFLVAGLIWLLLTAFFQSLHLMVRRSRHGGWLDSWDYSIPPQVNLDTCVQGAKWTEVPNPVPGEYYRLAAETSFELPLSSETLFLLSRGDRLGGAVKVKTSNDQAKDTALVNVLIRYRLPIVAERTKACLVNKGNNENGVGLFAPVYHGGSPGTEYQVSFEITVTLPEHAASNPLDIKNFETDVHNSRHDFADLGAKVLFETITVKGTNGRIETKSLTARRGYIQTTNGGIAGKFSTNETLRLVTSNGRITADVNLECESTEVRPKLQASTTNGRIDSNINLISKLGGGQGGAFDVSTTTTNSQLDVKFPKSPVDSTLDFTASTTNSRARVTLNPAYEGTFDLRTSSFTKLNIDRYQGEDPAGKNRKRLVTYTQERKNQAKGYVSWDPENAHRGSVVVSTTNSALYARI</sequence>
<gene>
    <name evidence="3" type="ORF">JR316_002667</name>
</gene>
<keyword evidence="2" id="KW-0472">Membrane</keyword>
<evidence type="ECO:0000313" key="3">
    <source>
        <dbReference type="EMBL" id="KAG5173157.1"/>
    </source>
</evidence>
<dbReference type="OrthoDB" id="5570013at2759"/>